<dbReference type="InterPro" id="IPR026960">
    <property type="entry name" value="RVT-Znf"/>
</dbReference>
<name>A0A0V0IKN9_SOLCH</name>
<accession>A0A0V0IKN9</accession>
<protein>
    <submittedName>
        <fullName evidence="2">Putative ovule protein</fullName>
    </submittedName>
</protein>
<dbReference type="Pfam" id="PF13966">
    <property type="entry name" value="zf-RVT"/>
    <property type="match status" value="1"/>
</dbReference>
<reference evidence="2" key="1">
    <citation type="submission" date="2015-12" db="EMBL/GenBank/DDBJ databases">
        <title>Gene expression during late stages of embryo sac development: a critical building block for successful pollen-pistil interactions.</title>
        <authorList>
            <person name="Liu Y."/>
            <person name="Joly V."/>
            <person name="Sabar M."/>
            <person name="Matton D.P."/>
        </authorList>
    </citation>
    <scope>NUCLEOTIDE SEQUENCE</scope>
</reference>
<evidence type="ECO:0000259" key="1">
    <source>
        <dbReference type="Pfam" id="PF13966"/>
    </source>
</evidence>
<dbReference type="AlphaFoldDB" id="A0A0V0IKN9"/>
<organism evidence="2">
    <name type="scientific">Solanum chacoense</name>
    <name type="common">Chaco potato</name>
    <dbReference type="NCBI Taxonomy" id="4108"/>
    <lineage>
        <taxon>Eukaryota</taxon>
        <taxon>Viridiplantae</taxon>
        <taxon>Streptophyta</taxon>
        <taxon>Embryophyta</taxon>
        <taxon>Tracheophyta</taxon>
        <taxon>Spermatophyta</taxon>
        <taxon>Magnoliopsida</taxon>
        <taxon>eudicotyledons</taxon>
        <taxon>Gunneridae</taxon>
        <taxon>Pentapetalae</taxon>
        <taxon>asterids</taxon>
        <taxon>lamiids</taxon>
        <taxon>Solanales</taxon>
        <taxon>Solanaceae</taxon>
        <taxon>Solanoideae</taxon>
        <taxon>Solaneae</taxon>
        <taxon>Solanum</taxon>
    </lineage>
</organism>
<feature type="domain" description="Reverse transcriptase zinc-binding" evidence="1">
    <location>
        <begin position="30"/>
        <end position="105"/>
    </location>
</feature>
<proteinExistence type="predicted"/>
<dbReference type="EMBL" id="GEDG01005400">
    <property type="protein sequence ID" value="JAP33057.1"/>
    <property type="molecule type" value="Transcribed_RNA"/>
</dbReference>
<evidence type="ECO:0000313" key="2">
    <source>
        <dbReference type="EMBL" id="JAP33057.1"/>
    </source>
</evidence>
<sequence length="117" mass="14334">MLEKFKCTSEEADRLWWKLDSKGIFKENYQRNQQAQHWPWKHIWKTKIPFKVVCFTWLLAREAVLTREKFKKRKFSLCSRCYLCGEEVETVSHLFLQCRITTQLWRIFLSLRGISWS</sequence>